<dbReference type="EMBL" id="VSSQ01042769">
    <property type="protein sequence ID" value="MPM96387.1"/>
    <property type="molecule type" value="Genomic_DNA"/>
</dbReference>
<dbReference type="InterPro" id="IPR051461">
    <property type="entry name" value="UPF0750_membrane"/>
</dbReference>
<dbReference type="AlphaFoldDB" id="A0A645E3U8"/>
<dbReference type="PANTHER" id="PTHR33545:SF5">
    <property type="entry name" value="UPF0750 MEMBRANE PROTEIN YITT"/>
    <property type="match status" value="1"/>
</dbReference>
<evidence type="ECO:0000313" key="7">
    <source>
        <dbReference type="EMBL" id="MPM96387.1"/>
    </source>
</evidence>
<accession>A0A645E3U8</accession>
<feature type="transmembrane region" description="Helical" evidence="6">
    <location>
        <begin position="118"/>
        <end position="136"/>
    </location>
</feature>
<keyword evidence="4 6" id="KW-1133">Transmembrane helix</keyword>
<protein>
    <recommendedName>
        <fullName evidence="8">YitT family protein</fullName>
    </recommendedName>
</protein>
<comment type="caution">
    <text evidence="7">The sequence shown here is derived from an EMBL/GenBank/DDBJ whole genome shotgun (WGS) entry which is preliminary data.</text>
</comment>
<name>A0A645E3U8_9ZZZZ</name>
<feature type="transmembrane region" description="Helical" evidence="6">
    <location>
        <begin position="190"/>
        <end position="211"/>
    </location>
</feature>
<proteinExistence type="predicted"/>
<evidence type="ECO:0000256" key="2">
    <source>
        <dbReference type="ARBA" id="ARBA00022475"/>
    </source>
</evidence>
<organism evidence="7">
    <name type="scientific">bioreactor metagenome</name>
    <dbReference type="NCBI Taxonomy" id="1076179"/>
    <lineage>
        <taxon>unclassified sequences</taxon>
        <taxon>metagenomes</taxon>
        <taxon>ecological metagenomes</taxon>
    </lineage>
</organism>
<keyword evidence="5 6" id="KW-0472">Membrane</keyword>
<feature type="transmembrane region" description="Helical" evidence="6">
    <location>
        <begin position="148"/>
        <end position="170"/>
    </location>
</feature>
<keyword evidence="3 6" id="KW-0812">Transmembrane</keyword>
<feature type="transmembrane region" description="Helical" evidence="6">
    <location>
        <begin position="87"/>
        <end position="106"/>
    </location>
</feature>
<evidence type="ECO:0000256" key="6">
    <source>
        <dbReference type="SAM" id="Phobius"/>
    </source>
</evidence>
<comment type="subcellular location">
    <subcellularLocation>
        <location evidence="1">Cell membrane</location>
        <topology evidence="1">Multi-pass membrane protein</topology>
    </subcellularLocation>
</comment>
<evidence type="ECO:0008006" key="8">
    <source>
        <dbReference type="Google" id="ProtNLM"/>
    </source>
</evidence>
<sequence>MASSTSTFSSLFSLSKIWSRSARKASSSAAAAISSTSSSANAANLPSAPLHSRFEDGQALFAGSLFVGIAMMMFAQAGLLTGSTAGLAFVLHYATGWSFGLVYFVINLPFYWFAWSRIGHAFTVKTFLSVAMLSLVTTLGPRFLHIDYLHPMFAAIAGGLLMGTGVLFLARHRSSLGGATIVSLYAQERWNIPAGKVQMVIDCCVVLLALCVVSWERVAWSILAAIVMSVFLWVSHRPGRYNGR</sequence>
<dbReference type="Pfam" id="PF02588">
    <property type="entry name" value="YitT_membrane"/>
    <property type="match status" value="1"/>
</dbReference>
<feature type="transmembrane region" description="Helical" evidence="6">
    <location>
        <begin position="58"/>
        <end position="80"/>
    </location>
</feature>
<evidence type="ECO:0000256" key="3">
    <source>
        <dbReference type="ARBA" id="ARBA00022692"/>
    </source>
</evidence>
<evidence type="ECO:0000256" key="4">
    <source>
        <dbReference type="ARBA" id="ARBA00022989"/>
    </source>
</evidence>
<evidence type="ECO:0000256" key="1">
    <source>
        <dbReference type="ARBA" id="ARBA00004651"/>
    </source>
</evidence>
<feature type="transmembrane region" description="Helical" evidence="6">
    <location>
        <begin position="218"/>
        <end position="236"/>
    </location>
</feature>
<dbReference type="PANTHER" id="PTHR33545">
    <property type="entry name" value="UPF0750 MEMBRANE PROTEIN YITT-RELATED"/>
    <property type="match status" value="1"/>
</dbReference>
<reference evidence="7" key="1">
    <citation type="submission" date="2019-08" db="EMBL/GenBank/DDBJ databases">
        <authorList>
            <person name="Kucharzyk K."/>
            <person name="Murdoch R.W."/>
            <person name="Higgins S."/>
            <person name="Loffler F."/>
        </authorList>
    </citation>
    <scope>NUCLEOTIDE SEQUENCE</scope>
</reference>
<keyword evidence="2" id="KW-1003">Cell membrane</keyword>
<gene>
    <name evidence="7" type="ORF">SDC9_143550</name>
</gene>
<dbReference type="GO" id="GO:0005886">
    <property type="term" value="C:plasma membrane"/>
    <property type="evidence" value="ECO:0007669"/>
    <property type="project" value="UniProtKB-SubCell"/>
</dbReference>
<evidence type="ECO:0000256" key="5">
    <source>
        <dbReference type="ARBA" id="ARBA00023136"/>
    </source>
</evidence>
<dbReference type="InterPro" id="IPR003740">
    <property type="entry name" value="YitT"/>
</dbReference>